<evidence type="ECO:0000256" key="3">
    <source>
        <dbReference type="ARBA" id="ARBA00022692"/>
    </source>
</evidence>
<dbReference type="OrthoDB" id="18408at2759"/>
<keyword evidence="3 6" id="KW-0812">Transmembrane</keyword>
<dbReference type="Pfam" id="PF05251">
    <property type="entry name" value="Ost5"/>
    <property type="match status" value="1"/>
</dbReference>
<comment type="caution">
    <text evidence="7">The sequence shown here is derived from an EMBL/GenBank/DDBJ whole genome shotgun (WGS) entry which is preliminary data.</text>
</comment>
<dbReference type="EMBL" id="MPUH01002624">
    <property type="protein sequence ID" value="OMJ64963.1"/>
    <property type="molecule type" value="Genomic_DNA"/>
</dbReference>
<comment type="subcellular location">
    <subcellularLocation>
        <location evidence="1 6">Membrane</location>
        <topology evidence="1 6">Multi-pass membrane protein</topology>
    </subcellularLocation>
</comment>
<keyword evidence="8" id="KW-1185">Reference proteome</keyword>
<dbReference type="AlphaFoldDB" id="A0A1R2AKA9"/>
<gene>
    <name evidence="7" type="ORF">SteCoe_40706</name>
</gene>
<dbReference type="Proteomes" id="UP000187209">
    <property type="component" value="Unassembled WGS sequence"/>
</dbReference>
<evidence type="ECO:0000256" key="5">
    <source>
        <dbReference type="ARBA" id="ARBA00023136"/>
    </source>
</evidence>
<evidence type="ECO:0000256" key="4">
    <source>
        <dbReference type="ARBA" id="ARBA00022989"/>
    </source>
</evidence>
<name>A0A1R2AKA9_9CILI</name>
<feature type="transmembrane region" description="Helical" evidence="6">
    <location>
        <begin position="20"/>
        <end position="44"/>
    </location>
</feature>
<evidence type="ECO:0000313" key="8">
    <source>
        <dbReference type="Proteomes" id="UP000187209"/>
    </source>
</evidence>
<evidence type="ECO:0000256" key="6">
    <source>
        <dbReference type="RuleBase" id="RU367008"/>
    </source>
</evidence>
<accession>A0A1R2AKA9</accession>
<keyword evidence="4 6" id="KW-1133">Transmembrane helix</keyword>
<evidence type="ECO:0000256" key="2">
    <source>
        <dbReference type="ARBA" id="ARBA00009825"/>
    </source>
</evidence>
<proteinExistence type="inferred from homology"/>
<reference evidence="7 8" key="1">
    <citation type="submission" date="2016-11" db="EMBL/GenBank/DDBJ databases">
        <title>The macronuclear genome of Stentor coeruleus: a giant cell with tiny introns.</title>
        <authorList>
            <person name="Slabodnick M."/>
            <person name="Ruby J.G."/>
            <person name="Reiff S.B."/>
            <person name="Swart E.C."/>
            <person name="Gosai S."/>
            <person name="Prabakaran S."/>
            <person name="Witkowska E."/>
            <person name="Larue G.E."/>
            <person name="Fisher S."/>
            <person name="Freeman R.M."/>
            <person name="Gunawardena J."/>
            <person name="Chu W."/>
            <person name="Stover N.A."/>
            <person name="Gregory B.D."/>
            <person name="Nowacki M."/>
            <person name="Derisi J."/>
            <person name="Roy S.W."/>
            <person name="Marshall W.F."/>
            <person name="Sood P."/>
        </authorList>
    </citation>
    <scope>NUCLEOTIDE SEQUENCE [LARGE SCALE GENOMIC DNA]</scope>
    <source>
        <strain evidence="7">WM001</strain>
    </source>
</reference>
<feature type="transmembrane region" description="Helical" evidence="6">
    <location>
        <begin position="56"/>
        <end position="80"/>
    </location>
</feature>
<protein>
    <recommendedName>
        <fullName evidence="6">Dolichyl-diphosphooligosaccharide-protein glycosyltransferase subunit OST5</fullName>
    </recommendedName>
</protein>
<comment type="function">
    <text evidence="6">Subunit of the oligosaccharyl transferase (OST) complex that catalyzes the initial transfer of a defined glycan (Glc(3)Man(9)GlcNAc(2) in eukaryotes) from the lipid carrier dolichol-pyrophosphate to an asparagine residue within an Asn-X-Ser/Thr consensus motif in nascent polypeptide chains, the first step in protein N-glycosylation. N-glycosylation occurs cotranslationally and the complex associates with the Sec61 complex at the channel-forming translocon complex that mediates protein translocation across the endoplasmic reticulum (ER). All subunits are required for a maximal enzyme activity.</text>
</comment>
<dbReference type="GO" id="GO:0008250">
    <property type="term" value="C:oligosaccharyltransferase complex"/>
    <property type="evidence" value="ECO:0007669"/>
    <property type="project" value="UniProtKB-UniRule"/>
</dbReference>
<dbReference type="InterPro" id="IPR007915">
    <property type="entry name" value="TMEM258/Ost5"/>
</dbReference>
<keyword evidence="5 6" id="KW-0472">Membrane</keyword>
<dbReference type="GO" id="GO:0006487">
    <property type="term" value="P:protein N-linked glycosylation"/>
    <property type="evidence" value="ECO:0007669"/>
    <property type="project" value="UniProtKB-UniRule"/>
</dbReference>
<sequence length="81" mass="9000">MATLPIGLQPYISPVSEALHYQLASLMFVVGFVLFSLLFIYQITNPKEARSLTREVLISMSISILWGFAALFGMLTVGIYV</sequence>
<comment type="subunit">
    <text evidence="6">Component of the oligosaccharyltransferase (OST) complex.</text>
</comment>
<evidence type="ECO:0000256" key="1">
    <source>
        <dbReference type="ARBA" id="ARBA00004141"/>
    </source>
</evidence>
<dbReference type="PANTHER" id="PTHR13636">
    <property type="entry name" value="TRANSMEMBRANE PROTEIN 258"/>
    <property type="match status" value="1"/>
</dbReference>
<comment type="similarity">
    <text evidence="2 6">Belongs to the OST5 family.</text>
</comment>
<organism evidence="7 8">
    <name type="scientific">Stentor coeruleus</name>
    <dbReference type="NCBI Taxonomy" id="5963"/>
    <lineage>
        <taxon>Eukaryota</taxon>
        <taxon>Sar</taxon>
        <taxon>Alveolata</taxon>
        <taxon>Ciliophora</taxon>
        <taxon>Postciliodesmatophora</taxon>
        <taxon>Heterotrichea</taxon>
        <taxon>Heterotrichida</taxon>
        <taxon>Stentoridae</taxon>
        <taxon>Stentor</taxon>
    </lineage>
</organism>
<evidence type="ECO:0000313" key="7">
    <source>
        <dbReference type="EMBL" id="OMJ64963.1"/>
    </source>
</evidence>